<organism evidence="3 4">
    <name type="scientific">Aquiflexum balticum DSM 16537</name>
    <dbReference type="NCBI Taxonomy" id="758820"/>
    <lineage>
        <taxon>Bacteria</taxon>
        <taxon>Pseudomonadati</taxon>
        <taxon>Bacteroidota</taxon>
        <taxon>Cytophagia</taxon>
        <taxon>Cytophagales</taxon>
        <taxon>Cyclobacteriaceae</taxon>
        <taxon>Aquiflexum</taxon>
    </lineage>
</organism>
<dbReference type="Pfam" id="PF03099">
    <property type="entry name" value="BPL_LplA_LipB"/>
    <property type="match status" value="1"/>
</dbReference>
<dbReference type="InterPro" id="IPR045864">
    <property type="entry name" value="aa-tRNA-synth_II/BPL/LPL"/>
</dbReference>
<dbReference type="EMBL" id="LT838813">
    <property type="protein sequence ID" value="SMD43742.1"/>
    <property type="molecule type" value="Genomic_DNA"/>
</dbReference>
<dbReference type="PANTHER" id="PTHR12835:SF5">
    <property type="entry name" value="BIOTIN--PROTEIN LIGASE"/>
    <property type="match status" value="1"/>
</dbReference>
<evidence type="ECO:0000313" key="4">
    <source>
        <dbReference type="Proteomes" id="UP000192333"/>
    </source>
</evidence>
<evidence type="ECO:0000256" key="1">
    <source>
        <dbReference type="ARBA" id="ARBA00022598"/>
    </source>
</evidence>
<dbReference type="STRING" id="758820.SAMN00777080_2350"/>
<dbReference type="SUPFAM" id="SSF55681">
    <property type="entry name" value="Class II aaRS and biotin synthetases"/>
    <property type="match status" value="1"/>
</dbReference>
<dbReference type="GO" id="GO:0004077">
    <property type="term" value="F:biotin--[biotin carboxyl-carrier protein] ligase activity"/>
    <property type="evidence" value="ECO:0007669"/>
    <property type="project" value="InterPro"/>
</dbReference>
<keyword evidence="1 3" id="KW-0436">Ligase</keyword>
<reference evidence="4" key="1">
    <citation type="submission" date="2017-04" db="EMBL/GenBank/DDBJ databases">
        <authorList>
            <person name="Varghese N."/>
            <person name="Submissions S."/>
        </authorList>
    </citation>
    <scope>NUCLEOTIDE SEQUENCE [LARGE SCALE GENOMIC DNA]</scope>
    <source>
        <strain evidence="4">DSM 16537</strain>
    </source>
</reference>
<name>A0A1W2H540_9BACT</name>
<dbReference type="InterPro" id="IPR004143">
    <property type="entry name" value="BPL_LPL_catalytic"/>
</dbReference>
<evidence type="ECO:0000313" key="3">
    <source>
        <dbReference type="EMBL" id="SMD43742.1"/>
    </source>
</evidence>
<accession>A0A1W2H540</accession>
<dbReference type="CDD" id="cd16442">
    <property type="entry name" value="BPL"/>
    <property type="match status" value="1"/>
</dbReference>
<evidence type="ECO:0000259" key="2">
    <source>
        <dbReference type="PROSITE" id="PS51733"/>
    </source>
</evidence>
<proteinExistence type="predicted"/>
<dbReference type="PROSITE" id="PS51733">
    <property type="entry name" value="BPL_LPL_CATALYTIC"/>
    <property type="match status" value="1"/>
</dbReference>
<dbReference type="NCBIfam" id="TIGR00121">
    <property type="entry name" value="birA_ligase"/>
    <property type="match status" value="1"/>
</dbReference>
<sequence length="254" mass="28939">MYKILANTLFLGKDIVYLTDCHSTNDEANKRLGHRTVCEGSIIITDNQTKGRGQRGNQWISEPGKNLIFSLVLQPAFLAPPDQFYLNMSISLAVTDFFGDYVQGVKIKWPNDIFHTDSGKLGGVLIENSISSLSIESSIVGIGLNINQVDFTVPNATSLTKLTNQNFDLWELFRVLVMHIEKRYLELKKGMHSKILSDYLNKLFRYEEWAKYEDNAVFIGRIIGIAMDGKLIIEKENGFVNHYAFKEVKFLFDK</sequence>
<gene>
    <name evidence="3" type="ORF">SAMN00777080_2350</name>
</gene>
<feature type="domain" description="BPL/LPL catalytic" evidence="2">
    <location>
        <begin position="1"/>
        <end position="188"/>
    </location>
</feature>
<dbReference type="PANTHER" id="PTHR12835">
    <property type="entry name" value="BIOTIN PROTEIN LIGASE"/>
    <property type="match status" value="1"/>
</dbReference>
<dbReference type="AlphaFoldDB" id="A0A1W2H540"/>
<dbReference type="OrthoDB" id="9807064at2"/>
<dbReference type="GO" id="GO:0005737">
    <property type="term" value="C:cytoplasm"/>
    <property type="evidence" value="ECO:0007669"/>
    <property type="project" value="TreeGrafter"/>
</dbReference>
<dbReference type="Proteomes" id="UP000192333">
    <property type="component" value="Chromosome I"/>
</dbReference>
<dbReference type="InterPro" id="IPR004408">
    <property type="entry name" value="Biotin_CoA_COase_ligase"/>
</dbReference>
<keyword evidence="4" id="KW-1185">Reference proteome</keyword>
<dbReference type="RefSeq" id="WP_084120610.1">
    <property type="nucleotide sequence ID" value="NZ_LT838813.1"/>
</dbReference>
<dbReference type="Gene3D" id="3.30.930.10">
    <property type="entry name" value="Bira Bifunctional Protein, Domain 2"/>
    <property type="match status" value="1"/>
</dbReference>
<protein>
    <submittedName>
        <fullName evidence="3">BirA family transcriptional regulator, biotin operon repressor / biotin-[acetyl-CoA-carboxylase] ligase</fullName>
    </submittedName>
</protein>